<dbReference type="VEuPathDB" id="AmoebaDB:DICPUDRAFT_27048"/>
<accession>F0Z9N8</accession>
<evidence type="ECO:0000256" key="1">
    <source>
        <dbReference type="SAM" id="Phobius"/>
    </source>
</evidence>
<sequence length="293" mass="33735">MNLLKTAAGNASNSVIPKLKYPLIFSHGLFGFSSFLFLHYFNNIVQPIKRHTIAETTVVHPTDSIKNRAESMYSQIQEIMKRHNTDKVHIIAHSMGGLDARYLINKLDQGRNVLSLTTLSTPHRGSYIAEWSILNITQKLYIEHLFKTIGIPLEALDNLTPEFLNNDFNKTILDQPHVQYTSYGAYKDSIQNFFTPMRYFHKLLLEKEGKNDGLVSLNSSKWGESFKVIHNCDHRDLINLGFSGYNAFPIYENICKDIYDLEQQLSIKERTTNLPHSTFTLNNNFDNTFNNKQ</sequence>
<keyword evidence="1" id="KW-1133">Transmembrane helix</keyword>
<gene>
    <name evidence="2" type="ORF">DICPUDRAFT_27048</name>
</gene>
<dbReference type="Gene3D" id="3.40.50.1820">
    <property type="entry name" value="alpha/beta hydrolase"/>
    <property type="match status" value="1"/>
</dbReference>
<reference evidence="3" key="1">
    <citation type="journal article" date="2011" name="Genome Biol.">
        <title>Comparative genomics of the social amoebae Dictyostelium discoideum and Dictyostelium purpureum.</title>
        <authorList>
            <consortium name="US DOE Joint Genome Institute (JGI-PGF)"/>
            <person name="Sucgang R."/>
            <person name="Kuo A."/>
            <person name="Tian X."/>
            <person name="Salerno W."/>
            <person name="Parikh A."/>
            <person name="Feasley C.L."/>
            <person name="Dalin E."/>
            <person name="Tu H."/>
            <person name="Huang E."/>
            <person name="Barry K."/>
            <person name="Lindquist E."/>
            <person name="Shapiro H."/>
            <person name="Bruce D."/>
            <person name="Schmutz J."/>
            <person name="Salamov A."/>
            <person name="Fey P."/>
            <person name="Gaudet P."/>
            <person name="Anjard C."/>
            <person name="Babu M.M."/>
            <person name="Basu S."/>
            <person name="Bushmanova Y."/>
            <person name="van der Wel H."/>
            <person name="Katoh-Kurasawa M."/>
            <person name="Dinh C."/>
            <person name="Coutinho P.M."/>
            <person name="Saito T."/>
            <person name="Elias M."/>
            <person name="Schaap P."/>
            <person name="Kay R.R."/>
            <person name="Henrissat B."/>
            <person name="Eichinger L."/>
            <person name="Rivero F."/>
            <person name="Putnam N.H."/>
            <person name="West C.M."/>
            <person name="Loomis W.F."/>
            <person name="Chisholm R.L."/>
            <person name="Shaulsky G."/>
            <person name="Strassmann J.E."/>
            <person name="Queller D.C."/>
            <person name="Kuspa A."/>
            <person name="Grigoriev I.V."/>
        </authorList>
    </citation>
    <scope>NUCLEOTIDE SEQUENCE [LARGE SCALE GENOMIC DNA]</scope>
    <source>
        <strain evidence="3">QSDP1</strain>
    </source>
</reference>
<dbReference type="eggNOG" id="ENOG502QQNH">
    <property type="taxonomic scope" value="Eukaryota"/>
</dbReference>
<proteinExistence type="predicted"/>
<dbReference type="GeneID" id="10510050"/>
<protein>
    <recommendedName>
        <fullName evidence="4">GPI inositol-deacylase</fullName>
    </recommendedName>
</protein>
<dbReference type="STRING" id="5786.F0Z9N8"/>
<dbReference type="Proteomes" id="UP000001064">
    <property type="component" value="Unassembled WGS sequence"/>
</dbReference>
<dbReference type="InParanoid" id="F0Z9N8"/>
<dbReference type="Pfam" id="PF02089">
    <property type="entry name" value="Palm_thioest"/>
    <property type="match status" value="1"/>
</dbReference>
<dbReference type="GO" id="GO:0006629">
    <property type="term" value="P:lipid metabolic process"/>
    <property type="evidence" value="ECO:0000318"/>
    <property type="project" value="GO_Central"/>
</dbReference>
<dbReference type="InterPro" id="IPR029058">
    <property type="entry name" value="AB_hydrolase_fold"/>
</dbReference>
<keyword evidence="1" id="KW-0812">Transmembrane</keyword>
<dbReference type="SUPFAM" id="SSF53474">
    <property type="entry name" value="alpha/beta-Hydrolases"/>
    <property type="match status" value="1"/>
</dbReference>
<dbReference type="OrthoDB" id="15828at2759"/>
<evidence type="ECO:0008006" key="4">
    <source>
        <dbReference type="Google" id="ProtNLM"/>
    </source>
</evidence>
<evidence type="ECO:0000313" key="2">
    <source>
        <dbReference type="EMBL" id="EGC39332.1"/>
    </source>
</evidence>
<dbReference type="OMA" id="WGDYKGT"/>
<organism evidence="2 3">
    <name type="scientific">Dictyostelium purpureum</name>
    <name type="common">Slime mold</name>
    <dbReference type="NCBI Taxonomy" id="5786"/>
    <lineage>
        <taxon>Eukaryota</taxon>
        <taxon>Amoebozoa</taxon>
        <taxon>Evosea</taxon>
        <taxon>Eumycetozoa</taxon>
        <taxon>Dictyostelia</taxon>
        <taxon>Dictyosteliales</taxon>
        <taxon>Dictyosteliaceae</taxon>
        <taxon>Dictyostelium</taxon>
    </lineage>
</organism>
<keyword evidence="1" id="KW-0472">Membrane</keyword>
<dbReference type="EMBL" id="GL870959">
    <property type="protein sequence ID" value="EGC39332.1"/>
    <property type="molecule type" value="Genomic_DNA"/>
</dbReference>
<dbReference type="AlphaFoldDB" id="F0Z9N8"/>
<keyword evidence="3" id="KW-1185">Reference proteome</keyword>
<dbReference type="KEGG" id="dpp:DICPUDRAFT_27048"/>
<dbReference type="RefSeq" id="XP_003284120.1">
    <property type="nucleotide sequence ID" value="XM_003284072.1"/>
</dbReference>
<dbReference type="PANTHER" id="PTHR11440">
    <property type="entry name" value="LECITHIN-CHOLESTEROL ACYLTRANSFERASE-RELATED"/>
    <property type="match status" value="1"/>
</dbReference>
<evidence type="ECO:0000313" key="3">
    <source>
        <dbReference type="Proteomes" id="UP000001064"/>
    </source>
</evidence>
<feature type="transmembrane region" description="Helical" evidence="1">
    <location>
        <begin position="21"/>
        <end position="41"/>
    </location>
</feature>
<name>F0Z9N8_DICPU</name>